<protein>
    <submittedName>
        <fullName evidence="2">RCG34366</fullName>
    </submittedName>
</protein>
<name>A6HKI2_RAT</name>
<gene>
    <name evidence="2" type="ORF">rCG_34366</name>
</gene>
<evidence type="ECO:0000313" key="2">
    <source>
        <dbReference type="EMBL" id="EDM06537.1"/>
    </source>
</evidence>
<dbReference type="EMBL" id="CH473948">
    <property type="protein sequence ID" value="EDM06537.1"/>
    <property type="molecule type" value="Genomic_DNA"/>
</dbReference>
<organism evidence="2 3">
    <name type="scientific">Rattus norvegicus</name>
    <name type="common">Rat</name>
    <dbReference type="NCBI Taxonomy" id="10116"/>
    <lineage>
        <taxon>Eukaryota</taxon>
        <taxon>Metazoa</taxon>
        <taxon>Chordata</taxon>
        <taxon>Craniata</taxon>
        <taxon>Vertebrata</taxon>
        <taxon>Euteleostomi</taxon>
        <taxon>Mammalia</taxon>
        <taxon>Eutheria</taxon>
        <taxon>Euarchontoglires</taxon>
        <taxon>Glires</taxon>
        <taxon>Rodentia</taxon>
        <taxon>Myomorpha</taxon>
        <taxon>Muroidea</taxon>
        <taxon>Muridae</taxon>
        <taxon>Murinae</taxon>
        <taxon>Rattus</taxon>
    </lineage>
</organism>
<proteinExistence type="predicted"/>
<sequence>MAKSLSLGRERTKGPGSGLWRQSQPSQPAFHIGLA</sequence>
<evidence type="ECO:0000256" key="1">
    <source>
        <dbReference type="SAM" id="MobiDB-lite"/>
    </source>
</evidence>
<reference evidence="2 3" key="1">
    <citation type="submission" date="2005-07" db="EMBL/GenBank/DDBJ databases">
        <authorList>
            <person name="Mural R.J."/>
            <person name="Li P.W."/>
            <person name="Adams M.D."/>
            <person name="Amanatides P.G."/>
            <person name="Baden-Tillson H."/>
            <person name="Barnstead M."/>
            <person name="Chin S.H."/>
            <person name="Dew I."/>
            <person name="Evans C.A."/>
            <person name="Ferriera S."/>
            <person name="Flanigan M."/>
            <person name="Fosler C."/>
            <person name="Glodek A."/>
            <person name="Gu Z."/>
            <person name="Holt R.A."/>
            <person name="Jennings D."/>
            <person name="Kraft C.L."/>
            <person name="Lu F."/>
            <person name="Nguyen T."/>
            <person name="Nusskern D.R."/>
            <person name="Pfannkoch C.M."/>
            <person name="Sitter C."/>
            <person name="Sutton G.G."/>
            <person name="Venter J.C."/>
            <person name="Wang Z."/>
            <person name="Woodage T."/>
            <person name="Zheng X.H."/>
            <person name="Zhong F."/>
        </authorList>
    </citation>
    <scope>NUCLEOTIDE SEQUENCE [LARGE SCALE GENOMIC DNA]</scope>
    <source>
        <strain>BN</strain>
        <strain evidence="3">Sprague-Dawley</strain>
    </source>
</reference>
<feature type="region of interest" description="Disordered" evidence="1">
    <location>
        <begin position="1"/>
        <end position="35"/>
    </location>
</feature>
<accession>A6HKI2</accession>
<evidence type="ECO:0000313" key="3">
    <source>
        <dbReference type="Proteomes" id="UP000234681"/>
    </source>
</evidence>
<dbReference type="Proteomes" id="UP000234681">
    <property type="component" value="Chromosome 10"/>
</dbReference>
<dbReference type="AlphaFoldDB" id="A6HKI2"/>